<dbReference type="PATRIC" id="fig|54398.3.peg.2981"/>
<dbReference type="Gene3D" id="3.40.30.10">
    <property type="entry name" value="Glutaredoxin"/>
    <property type="match status" value="1"/>
</dbReference>
<accession>A0A0T5ZAA2</accession>
<dbReference type="Proteomes" id="UP000051276">
    <property type="component" value="Unassembled WGS sequence"/>
</dbReference>
<dbReference type="EMBL" id="LDXT01000054">
    <property type="protein sequence ID" value="KRT56390.1"/>
    <property type="molecule type" value="Genomic_DNA"/>
</dbReference>
<comment type="caution">
    <text evidence="4">The sequence shown here is derived from an EMBL/GenBank/DDBJ whole genome shotgun (WGS) entry which is preliminary data.</text>
</comment>
<dbReference type="GO" id="GO:0015036">
    <property type="term" value="F:disulfide oxidoreductase activity"/>
    <property type="evidence" value="ECO:0007669"/>
    <property type="project" value="UniProtKB-ARBA"/>
</dbReference>
<dbReference type="InterPro" id="IPR013766">
    <property type="entry name" value="Thioredoxin_domain"/>
</dbReference>
<evidence type="ECO:0000313" key="5">
    <source>
        <dbReference type="Proteomes" id="UP000051276"/>
    </source>
</evidence>
<dbReference type="PANTHER" id="PTHR42852:SF18">
    <property type="entry name" value="CHROMOSOME UNDETERMINED SCAFFOLD_47, WHOLE GENOME SHOTGUN SEQUENCE"/>
    <property type="match status" value="1"/>
</dbReference>
<proteinExistence type="predicted"/>
<protein>
    <submittedName>
        <fullName evidence="4">Peroxiredoxin</fullName>
    </submittedName>
</protein>
<dbReference type="Pfam" id="PF00578">
    <property type="entry name" value="AhpC-TSA"/>
    <property type="match status" value="1"/>
</dbReference>
<dbReference type="InterPro" id="IPR017937">
    <property type="entry name" value="Thioredoxin_CS"/>
</dbReference>
<dbReference type="STRING" id="54398.Ga0074115_14317"/>
<evidence type="ECO:0000259" key="2">
    <source>
        <dbReference type="PROSITE" id="PS51352"/>
    </source>
</evidence>
<keyword evidence="1" id="KW-0676">Redox-active center</keyword>
<dbReference type="InterPro" id="IPR050553">
    <property type="entry name" value="Thioredoxin_ResA/DsbE_sf"/>
</dbReference>
<dbReference type="InterPro" id="IPR036249">
    <property type="entry name" value="Thioredoxin-like_sf"/>
</dbReference>
<name>A0A0T5ZAA2_9GAMM</name>
<evidence type="ECO:0000313" key="4">
    <source>
        <dbReference type="EMBL" id="KRT59406.1"/>
    </source>
</evidence>
<keyword evidence="6" id="KW-1185">Reference proteome</keyword>
<dbReference type="PROSITE" id="PS51352">
    <property type="entry name" value="THIOREDOXIN_2"/>
    <property type="match status" value="1"/>
</dbReference>
<dbReference type="PANTHER" id="PTHR42852">
    <property type="entry name" value="THIOL:DISULFIDE INTERCHANGE PROTEIN DSBE"/>
    <property type="match status" value="1"/>
</dbReference>
<dbReference type="SUPFAM" id="SSF52833">
    <property type="entry name" value="Thioredoxin-like"/>
    <property type="match status" value="1"/>
</dbReference>
<dbReference type="PROSITE" id="PS00194">
    <property type="entry name" value="THIOREDOXIN_1"/>
    <property type="match status" value="1"/>
</dbReference>
<sequence length="175" mass="19764">MRKIVKMNKTIIGTFLASLLLLFCGRLAAEQLLTRLTDQPVAPAFDLPDMDGEPHSLASYRGRPVIVNFWATWCPPCRAELPSMNRGWAKIKDQGIAMIAINVGEDEETIFSFMGDYPIDFQVLLDQSGQTIQRWPIKGLPTTFVIDPEGRLVYRAIGGREWDADELLDLVRKLK</sequence>
<dbReference type="InterPro" id="IPR000866">
    <property type="entry name" value="AhpC/TSA"/>
</dbReference>
<reference evidence="5 6" key="1">
    <citation type="submission" date="2015-11" db="EMBL/GenBank/DDBJ databases">
        <title>The genome of Candidatus Endoriftia persephone in Ridgeia piscesae and population structure of the North Eastern Pacific vestimentiferan symbionts.</title>
        <authorList>
            <person name="Perez M."/>
            <person name="Juniper K.S."/>
        </authorList>
    </citation>
    <scope>NUCLEOTIDE SEQUENCE [LARGE SCALE GENOMIC DNA]</scope>
    <source>
        <strain evidence="4">Ind10</strain>
        <strain evidence="3">Ind11</strain>
    </source>
</reference>
<dbReference type="GO" id="GO:0016209">
    <property type="term" value="F:antioxidant activity"/>
    <property type="evidence" value="ECO:0007669"/>
    <property type="project" value="InterPro"/>
</dbReference>
<feature type="domain" description="Thioredoxin" evidence="2">
    <location>
        <begin position="36"/>
        <end position="175"/>
    </location>
</feature>
<dbReference type="EMBL" id="LMXI01000153">
    <property type="protein sequence ID" value="KRT59406.1"/>
    <property type="molecule type" value="Genomic_DNA"/>
</dbReference>
<dbReference type="AlphaFoldDB" id="A0A0T5ZAA2"/>
<gene>
    <name evidence="3" type="ORF">Ga0074115_14317</name>
    <name evidence="4" type="ORF">Ga0076813_15419</name>
</gene>
<evidence type="ECO:0000313" key="6">
    <source>
        <dbReference type="Proteomes" id="UP000051634"/>
    </source>
</evidence>
<evidence type="ECO:0000313" key="3">
    <source>
        <dbReference type="EMBL" id="KRT56390.1"/>
    </source>
</evidence>
<evidence type="ECO:0000256" key="1">
    <source>
        <dbReference type="ARBA" id="ARBA00023284"/>
    </source>
</evidence>
<organism evidence="4 5">
    <name type="scientific">endosymbiont of Ridgeia piscesae</name>
    <dbReference type="NCBI Taxonomy" id="54398"/>
    <lineage>
        <taxon>Bacteria</taxon>
        <taxon>Pseudomonadati</taxon>
        <taxon>Pseudomonadota</taxon>
        <taxon>Gammaproteobacteria</taxon>
        <taxon>sulfur-oxidizing symbionts</taxon>
    </lineage>
</organism>
<dbReference type="CDD" id="cd02966">
    <property type="entry name" value="TlpA_like_family"/>
    <property type="match status" value="1"/>
</dbReference>
<dbReference type="Proteomes" id="UP000051634">
    <property type="component" value="Unassembled WGS sequence"/>
</dbReference>